<organism evidence="1 2">
    <name type="scientific">Hallella multisaccharivorax DSM 17128</name>
    <dbReference type="NCBI Taxonomy" id="688246"/>
    <lineage>
        <taxon>Bacteria</taxon>
        <taxon>Pseudomonadati</taxon>
        <taxon>Bacteroidota</taxon>
        <taxon>Bacteroidia</taxon>
        <taxon>Bacteroidales</taxon>
        <taxon>Prevotellaceae</taxon>
        <taxon>Hallella</taxon>
    </lineage>
</organism>
<reference evidence="2" key="1">
    <citation type="journal article" date="2011" name="Stand. Genomic Sci.">
        <title>Non-contiguous finished genome sequence of the opportunistic oral pathogen Prevotella multisaccharivorax type strain (PPPA20).</title>
        <authorList>
            <person name="Pati A."/>
            <person name="Gronow S."/>
            <person name="Lu M."/>
            <person name="Lapidus A."/>
            <person name="Nolan M."/>
            <person name="Lucas S."/>
            <person name="Hammon N."/>
            <person name="Deshpande S."/>
            <person name="Cheng J.F."/>
            <person name="Tapia R."/>
            <person name="Han C."/>
            <person name="Goodwin L."/>
            <person name="Pitluck S."/>
            <person name="Liolios K."/>
            <person name="Pagani I."/>
            <person name="Mavromatis K."/>
            <person name="Mikhailova N."/>
            <person name="Huntemann M."/>
            <person name="Chen A."/>
            <person name="Palaniappan K."/>
            <person name="Land M."/>
            <person name="Hauser L."/>
            <person name="Detter J.C."/>
            <person name="Brambilla E.M."/>
            <person name="Rohde M."/>
            <person name="Goker M."/>
            <person name="Woyke T."/>
            <person name="Bristow J."/>
            <person name="Eisen J.A."/>
            <person name="Markowitz V."/>
            <person name="Hugenholtz P."/>
            <person name="Kyrpides N.C."/>
            <person name="Klenk H.P."/>
            <person name="Ivanova N."/>
        </authorList>
    </citation>
    <scope>NUCLEOTIDE SEQUENCE [LARGE SCALE GENOMIC DNA]</scope>
    <source>
        <strain evidence="2">DSM 17128</strain>
    </source>
</reference>
<dbReference type="EMBL" id="GL945017">
    <property type="protein sequence ID" value="EGN56078.1"/>
    <property type="molecule type" value="Genomic_DNA"/>
</dbReference>
<sequence>MNDRQLNFVARYYRHGVLNANKAYRTTLERAERG</sequence>
<keyword evidence="2" id="KW-1185">Reference proteome</keyword>
<dbReference type="AlphaFoldDB" id="F8N5R6"/>
<dbReference type="Proteomes" id="UP000002772">
    <property type="component" value="Unassembled WGS sequence"/>
</dbReference>
<gene>
    <name evidence="1" type="ORF">Premu_0602</name>
</gene>
<name>F8N5R6_9BACT</name>
<dbReference type="HOGENOM" id="CLU_3375220_0_0_10"/>
<protein>
    <submittedName>
        <fullName evidence="1">Uncharacterized protein</fullName>
    </submittedName>
</protein>
<evidence type="ECO:0000313" key="2">
    <source>
        <dbReference type="Proteomes" id="UP000002772"/>
    </source>
</evidence>
<accession>F8N5R6</accession>
<dbReference type="STRING" id="688246.Premu_0602"/>
<evidence type="ECO:0000313" key="1">
    <source>
        <dbReference type="EMBL" id="EGN56078.1"/>
    </source>
</evidence>
<proteinExistence type="predicted"/>